<name>A0A1G6GT36_9ACTN</name>
<feature type="transmembrane region" description="Helical" evidence="10">
    <location>
        <begin position="30"/>
        <end position="48"/>
    </location>
</feature>
<dbReference type="GO" id="GO:0016020">
    <property type="term" value="C:membrane"/>
    <property type="evidence" value="ECO:0007669"/>
    <property type="project" value="InterPro"/>
</dbReference>
<organism evidence="12 13">
    <name type="scientific">Raineyella antarctica</name>
    <dbReference type="NCBI Taxonomy" id="1577474"/>
    <lineage>
        <taxon>Bacteria</taxon>
        <taxon>Bacillati</taxon>
        <taxon>Actinomycetota</taxon>
        <taxon>Actinomycetes</taxon>
        <taxon>Propionibacteriales</taxon>
        <taxon>Propionibacteriaceae</taxon>
        <taxon>Raineyella</taxon>
    </lineage>
</organism>
<keyword evidence="4" id="KW-0808">Transferase</keyword>
<keyword evidence="7" id="KW-0067">ATP-binding</keyword>
<reference evidence="12 13" key="1">
    <citation type="submission" date="2016-06" db="EMBL/GenBank/DDBJ databases">
        <authorList>
            <person name="Olsen C.W."/>
            <person name="Carey S."/>
            <person name="Hinshaw L."/>
            <person name="Karasin A.I."/>
        </authorList>
    </citation>
    <scope>NUCLEOTIDE SEQUENCE [LARGE SCALE GENOMIC DNA]</scope>
    <source>
        <strain evidence="12 13">LZ-22</strain>
    </source>
</reference>
<feature type="domain" description="Signal transduction histidine kinase subgroup 3 dimerisation and phosphoacceptor" evidence="11">
    <location>
        <begin position="164"/>
        <end position="227"/>
    </location>
</feature>
<dbReference type="EC" id="2.7.13.3" evidence="2"/>
<evidence type="ECO:0000256" key="10">
    <source>
        <dbReference type="SAM" id="Phobius"/>
    </source>
</evidence>
<keyword evidence="10" id="KW-0472">Membrane</keyword>
<keyword evidence="3" id="KW-0597">Phosphoprotein</keyword>
<dbReference type="GO" id="GO:0046983">
    <property type="term" value="F:protein dimerization activity"/>
    <property type="evidence" value="ECO:0007669"/>
    <property type="project" value="InterPro"/>
</dbReference>
<dbReference type="Gene3D" id="1.20.5.1930">
    <property type="match status" value="1"/>
</dbReference>
<proteinExistence type="predicted"/>
<dbReference type="InterPro" id="IPR011712">
    <property type="entry name" value="Sig_transdc_His_kin_sub3_dim/P"/>
</dbReference>
<dbReference type="PANTHER" id="PTHR24421">
    <property type="entry name" value="NITRATE/NITRITE SENSOR PROTEIN NARX-RELATED"/>
    <property type="match status" value="1"/>
</dbReference>
<dbReference type="EMBL" id="FMYF01000005">
    <property type="protein sequence ID" value="SDB85081.1"/>
    <property type="molecule type" value="Genomic_DNA"/>
</dbReference>
<feature type="transmembrane region" description="Helical" evidence="10">
    <location>
        <begin position="90"/>
        <end position="112"/>
    </location>
</feature>
<dbReference type="OrthoDB" id="3253720at2"/>
<evidence type="ECO:0000256" key="7">
    <source>
        <dbReference type="ARBA" id="ARBA00022840"/>
    </source>
</evidence>
<dbReference type="RefSeq" id="WP_092609312.1">
    <property type="nucleotide sequence ID" value="NZ_FMYF01000005.1"/>
</dbReference>
<dbReference type="Proteomes" id="UP000199086">
    <property type="component" value="Unassembled WGS sequence"/>
</dbReference>
<evidence type="ECO:0000256" key="3">
    <source>
        <dbReference type="ARBA" id="ARBA00022553"/>
    </source>
</evidence>
<dbReference type="GO" id="GO:0000155">
    <property type="term" value="F:phosphorelay sensor kinase activity"/>
    <property type="evidence" value="ECO:0007669"/>
    <property type="project" value="InterPro"/>
</dbReference>
<feature type="transmembrane region" description="Helical" evidence="10">
    <location>
        <begin position="54"/>
        <end position="83"/>
    </location>
</feature>
<evidence type="ECO:0000256" key="4">
    <source>
        <dbReference type="ARBA" id="ARBA00022679"/>
    </source>
</evidence>
<dbReference type="Pfam" id="PF07730">
    <property type="entry name" value="HisKA_3"/>
    <property type="match status" value="1"/>
</dbReference>
<dbReference type="Gene3D" id="3.30.565.10">
    <property type="entry name" value="Histidine kinase-like ATPase, C-terminal domain"/>
    <property type="match status" value="1"/>
</dbReference>
<evidence type="ECO:0000313" key="13">
    <source>
        <dbReference type="Proteomes" id="UP000199086"/>
    </source>
</evidence>
<keyword evidence="13" id="KW-1185">Reference proteome</keyword>
<evidence type="ECO:0000256" key="5">
    <source>
        <dbReference type="ARBA" id="ARBA00022741"/>
    </source>
</evidence>
<comment type="catalytic activity">
    <reaction evidence="1">
        <text>ATP + protein L-histidine = ADP + protein N-phospho-L-histidine.</text>
        <dbReference type="EC" id="2.7.13.3"/>
    </reaction>
</comment>
<dbReference type="AlphaFoldDB" id="A0A1G6GT36"/>
<gene>
    <name evidence="12" type="ORF">GA0111570_1055</name>
</gene>
<evidence type="ECO:0000256" key="8">
    <source>
        <dbReference type="ARBA" id="ARBA00023012"/>
    </source>
</evidence>
<keyword evidence="8" id="KW-0902">Two-component regulatory system</keyword>
<keyword evidence="10" id="KW-1133">Transmembrane helix</keyword>
<keyword evidence="6 12" id="KW-0418">Kinase</keyword>
<sequence length="376" mass="41375">MVVTISLSFVDDLRGSFGDWATIRGDQHEVWVQIGLLLSYLVLYLSTWRTTAAVLAFIPTLVVALTTGDSSVVLLSGAAVVGLAPITTRLPVTLATWLLFLGWAVLAAVLKGSAWRDIFWLAMLVFFLSSVLGTAVRRFQVQLSHDRRRLLELQEENRRIREDERAALARELHDVVAHELSLISLQITSRSRTDDPAELHRVLDSVRQATHSALYELRLLVGVLREDDPGDDSDLGHLNDDTSVLRAVEGLTARLDELGFDARFVVSPEVDGLPSTLTRTLIRIMQESCTNIVKHAPSGCTCRGEVRLGPRSVLLTVRNPLGRVAGREDLNDGPTGWGLRGIAERVDLLGGQLRAGQEGSDWLVRAELPLSADELT</sequence>
<keyword evidence="5" id="KW-0547">Nucleotide-binding</keyword>
<keyword evidence="9" id="KW-0175">Coiled coil</keyword>
<evidence type="ECO:0000259" key="11">
    <source>
        <dbReference type="Pfam" id="PF07730"/>
    </source>
</evidence>
<dbReference type="STRING" id="1577474.GA0111570_1055"/>
<feature type="coiled-coil region" evidence="9">
    <location>
        <begin position="143"/>
        <end position="171"/>
    </location>
</feature>
<dbReference type="InterPro" id="IPR036890">
    <property type="entry name" value="HATPase_C_sf"/>
</dbReference>
<keyword evidence="10" id="KW-0812">Transmembrane</keyword>
<dbReference type="PANTHER" id="PTHR24421:SF10">
    <property type="entry name" value="NITRATE_NITRITE SENSOR PROTEIN NARQ"/>
    <property type="match status" value="1"/>
</dbReference>
<feature type="transmembrane region" description="Helical" evidence="10">
    <location>
        <begin position="118"/>
        <end position="139"/>
    </location>
</feature>
<accession>A0A1G6GT36</accession>
<evidence type="ECO:0000256" key="6">
    <source>
        <dbReference type="ARBA" id="ARBA00022777"/>
    </source>
</evidence>
<protein>
    <recommendedName>
        <fullName evidence="2">histidine kinase</fullName>
        <ecNumber evidence="2">2.7.13.3</ecNumber>
    </recommendedName>
</protein>
<dbReference type="GO" id="GO:0005524">
    <property type="term" value="F:ATP binding"/>
    <property type="evidence" value="ECO:0007669"/>
    <property type="project" value="UniProtKB-KW"/>
</dbReference>
<evidence type="ECO:0000256" key="9">
    <source>
        <dbReference type="SAM" id="Coils"/>
    </source>
</evidence>
<evidence type="ECO:0000256" key="1">
    <source>
        <dbReference type="ARBA" id="ARBA00000085"/>
    </source>
</evidence>
<evidence type="ECO:0000256" key="2">
    <source>
        <dbReference type="ARBA" id="ARBA00012438"/>
    </source>
</evidence>
<evidence type="ECO:0000313" key="12">
    <source>
        <dbReference type="EMBL" id="SDB85081.1"/>
    </source>
</evidence>
<dbReference type="CDD" id="cd16917">
    <property type="entry name" value="HATPase_UhpB-NarQ-NarX-like"/>
    <property type="match status" value="1"/>
</dbReference>
<dbReference type="SUPFAM" id="SSF55874">
    <property type="entry name" value="ATPase domain of HSP90 chaperone/DNA topoisomerase II/histidine kinase"/>
    <property type="match status" value="1"/>
</dbReference>
<dbReference type="InterPro" id="IPR050482">
    <property type="entry name" value="Sensor_HK_TwoCompSys"/>
</dbReference>